<reference evidence="2 3" key="1">
    <citation type="submission" date="2020-03" db="EMBL/GenBank/DDBJ databases">
        <title>Dissostichus mawsoni Genome sequencing and assembly.</title>
        <authorList>
            <person name="Park H."/>
        </authorList>
    </citation>
    <scope>NUCLEOTIDE SEQUENCE [LARGE SCALE GENOMIC DNA]</scope>
    <source>
        <strain evidence="2">DM0001</strain>
        <tissue evidence="2">Muscle</tissue>
    </source>
</reference>
<organism evidence="2 3">
    <name type="scientific">Dissostichus mawsoni</name>
    <name type="common">Antarctic cod</name>
    <dbReference type="NCBI Taxonomy" id="36200"/>
    <lineage>
        <taxon>Eukaryota</taxon>
        <taxon>Metazoa</taxon>
        <taxon>Chordata</taxon>
        <taxon>Craniata</taxon>
        <taxon>Vertebrata</taxon>
        <taxon>Euteleostomi</taxon>
        <taxon>Actinopterygii</taxon>
        <taxon>Neopterygii</taxon>
        <taxon>Teleostei</taxon>
        <taxon>Neoteleostei</taxon>
        <taxon>Acanthomorphata</taxon>
        <taxon>Eupercaria</taxon>
        <taxon>Perciformes</taxon>
        <taxon>Notothenioidei</taxon>
        <taxon>Nototheniidae</taxon>
        <taxon>Dissostichus</taxon>
    </lineage>
</organism>
<evidence type="ECO:0000313" key="2">
    <source>
        <dbReference type="EMBL" id="KAF3844651.1"/>
    </source>
</evidence>
<protein>
    <submittedName>
        <fullName evidence="2">Uncharacterized protein</fullName>
    </submittedName>
</protein>
<proteinExistence type="predicted"/>
<evidence type="ECO:0000313" key="3">
    <source>
        <dbReference type="Proteomes" id="UP000518266"/>
    </source>
</evidence>
<feature type="compositionally biased region" description="Polar residues" evidence="1">
    <location>
        <begin position="94"/>
        <end position="105"/>
    </location>
</feature>
<accession>A0A7J5Y6I1</accession>
<dbReference type="EMBL" id="JAAKFY010000015">
    <property type="protein sequence ID" value="KAF3844651.1"/>
    <property type="molecule type" value="Genomic_DNA"/>
</dbReference>
<dbReference type="AlphaFoldDB" id="A0A7J5Y6I1"/>
<sequence>MTALIGRDKHEGKSLFCSLIDLWEAGGEETPAPDSTRPTRTGTQTHTPYHCGSAVLCCGRLKWPLWAELNISVRSGRASECRLPPAASAPGTGCQPTRRPTSLNPCQAPDATLGGPASCGSGMALLKSSPPPPHPPLLSGSFGSRKQPRCVPNVELH</sequence>
<gene>
    <name evidence="2" type="ORF">F7725_007814</name>
</gene>
<name>A0A7J5Y6I1_DISMA</name>
<dbReference type="Proteomes" id="UP000518266">
    <property type="component" value="Unassembled WGS sequence"/>
</dbReference>
<feature type="region of interest" description="Disordered" evidence="1">
    <location>
        <begin position="84"/>
        <end position="157"/>
    </location>
</feature>
<comment type="caution">
    <text evidence="2">The sequence shown here is derived from an EMBL/GenBank/DDBJ whole genome shotgun (WGS) entry which is preliminary data.</text>
</comment>
<keyword evidence="3" id="KW-1185">Reference proteome</keyword>
<evidence type="ECO:0000256" key="1">
    <source>
        <dbReference type="SAM" id="MobiDB-lite"/>
    </source>
</evidence>